<dbReference type="Gene3D" id="1.20.140.10">
    <property type="entry name" value="Butyryl-CoA Dehydrogenase, subunit A, domain 3"/>
    <property type="match status" value="1"/>
</dbReference>
<dbReference type="InterPro" id="IPR009075">
    <property type="entry name" value="AcylCo_DH/oxidase_C"/>
</dbReference>
<gene>
    <name evidence="3" type="ORF">IMCC3135_10765</name>
</gene>
<evidence type="ECO:0000313" key="4">
    <source>
        <dbReference type="Proteomes" id="UP000250079"/>
    </source>
</evidence>
<dbReference type="InterPro" id="IPR036250">
    <property type="entry name" value="AcylCo_DH-like_C"/>
</dbReference>
<evidence type="ECO:0000256" key="1">
    <source>
        <dbReference type="ARBA" id="ARBA00022630"/>
    </source>
</evidence>
<organism evidence="3 4">
    <name type="scientific">Granulosicoccus antarcticus IMCC3135</name>
    <dbReference type="NCBI Taxonomy" id="1192854"/>
    <lineage>
        <taxon>Bacteria</taxon>
        <taxon>Pseudomonadati</taxon>
        <taxon>Pseudomonadota</taxon>
        <taxon>Gammaproteobacteria</taxon>
        <taxon>Chromatiales</taxon>
        <taxon>Granulosicoccaceae</taxon>
        <taxon>Granulosicoccus</taxon>
    </lineage>
</organism>
<name>A0A2Z2NNY7_9GAMM</name>
<evidence type="ECO:0000259" key="2">
    <source>
        <dbReference type="Pfam" id="PF00441"/>
    </source>
</evidence>
<proteinExistence type="predicted"/>
<dbReference type="GO" id="GO:0016627">
    <property type="term" value="F:oxidoreductase activity, acting on the CH-CH group of donors"/>
    <property type="evidence" value="ECO:0007669"/>
    <property type="project" value="InterPro"/>
</dbReference>
<keyword evidence="3" id="KW-0560">Oxidoreductase</keyword>
<accession>A0A2Z2NNY7</accession>
<reference evidence="3 4" key="1">
    <citation type="submission" date="2016-12" db="EMBL/GenBank/DDBJ databases">
        <authorList>
            <person name="Song W.-J."/>
            <person name="Kurnit D.M."/>
        </authorList>
    </citation>
    <scope>NUCLEOTIDE SEQUENCE [LARGE SCALE GENOMIC DNA]</scope>
    <source>
        <strain evidence="3 4">IMCC3135</strain>
    </source>
</reference>
<dbReference type="EC" id="1.3.99.-" evidence="3"/>
<sequence>MGSYGYTSEMGKLMRDVKIMQIYEGTNQIERIVIFR</sequence>
<dbReference type="Proteomes" id="UP000250079">
    <property type="component" value="Chromosome"/>
</dbReference>
<feature type="domain" description="Acyl-CoA dehydrogenase/oxidase C-terminal" evidence="2">
    <location>
        <begin position="1"/>
        <end position="35"/>
    </location>
</feature>
<keyword evidence="4" id="KW-1185">Reference proteome</keyword>
<evidence type="ECO:0000313" key="3">
    <source>
        <dbReference type="EMBL" id="ASJ72245.1"/>
    </source>
</evidence>
<protein>
    <submittedName>
        <fullName evidence="3">Putative acyl-CoA dehydrogenase fadE25</fullName>
        <ecNumber evidence="3">1.3.99.-</ecNumber>
    </submittedName>
</protein>
<dbReference type="AlphaFoldDB" id="A0A2Z2NNY7"/>
<dbReference type="SUPFAM" id="SSF47203">
    <property type="entry name" value="Acyl-CoA dehydrogenase C-terminal domain-like"/>
    <property type="match status" value="1"/>
</dbReference>
<dbReference type="KEGG" id="gai:IMCC3135_10765"/>
<keyword evidence="1" id="KW-0285">Flavoprotein</keyword>
<dbReference type="EMBL" id="CP018632">
    <property type="protein sequence ID" value="ASJ72245.1"/>
    <property type="molecule type" value="Genomic_DNA"/>
</dbReference>
<dbReference type="Pfam" id="PF00441">
    <property type="entry name" value="Acyl-CoA_dh_1"/>
    <property type="match status" value="1"/>
</dbReference>